<name>W9KU72_FUSOX</name>
<dbReference type="Proteomes" id="UP000030766">
    <property type="component" value="Unassembled WGS sequence"/>
</dbReference>
<proteinExistence type="predicted"/>
<reference evidence="1" key="1">
    <citation type="submission" date="2011-06" db="EMBL/GenBank/DDBJ databases">
        <title>The Genome Sequence of Fusarium oxysporum Fo47.</title>
        <authorList>
            <consortium name="The Broad Institute Genome Sequencing Platform"/>
            <person name="Ma L.-J."/>
            <person name="Gale L.R."/>
            <person name="Schwartz D.C."/>
            <person name="Zhou S."/>
            <person name="Corby-Kistler H."/>
            <person name="Young S.K."/>
            <person name="Zeng Q."/>
            <person name="Gargeya S."/>
            <person name="Fitzgerald M."/>
            <person name="Haas B."/>
            <person name="Abouelleil A."/>
            <person name="Alvarado L."/>
            <person name="Arachchi H.M."/>
            <person name="Berlin A."/>
            <person name="Brown A."/>
            <person name="Chapman S.B."/>
            <person name="Chen Z."/>
            <person name="Dunbar C."/>
            <person name="Freedman E."/>
            <person name="Gearin G."/>
            <person name="Gellesch M."/>
            <person name="Goldberg J."/>
            <person name="Griggs A."/>
            <person name="Gujja S."/>
            <person name="Heiman D."/>
            <person name="Howarth C."/>
            <person name="Larson L."/>
            <person name="Lui A."/>
            <person name="MacDonald P.J.P."/>
            <person name="Mehta T."/>
            <person name="Montmayeur A."/>
            <person name="Murphy C."/>
            <person name="Neiman D."/>
            <person name="Pearson M."/>
            <person name="Priest M."/>
            <person name="Roberts A."/>
            <person name="Saif S."/>
            <person name="Shea T."/>
            <person name="Shenoy N."/>
            <person name="Sisk P."/>
            <person name="Stolte C."/>
            <person name="Sykes S."/>
            <person name="Wortman J."/>
            <person name="Nusbaum C."/>
            <person name="Birren B."/>
        </authorList>
    </citation>
    <scope>NUCLEOTIDE SEQUENCE [LARGE SCALE GENOMIC DNA]</scope>
    <source>
        <strain evidence="1">Fo47</strain>
    </source>
</reference>
<organism evidence="1">
    <name type="scientific">Fusarium oxysporum Fo47</name>
    <dbReference type="NCBI Taxonomy" id="660027"/>
    <lineage>
        <taxon>Eukaryota</taxon>
        <taxon>Fungi</taxon>
        <taxon>Dikarya</taxon>
        <taxon>Ascomycota</taxon>
        <taxon>Pezizomycotina</taxon>
        <taxon>Sordariomycetes</taxon>
        <taxon>Hypocreomycetidae</taxon>
        <taxon>Hypocreales</taxon>
        <taxon>Nectriaceae</taxon>
        <taxon>Fusarium</taxon>
        <taxon>Fusarium oxysporum species complex</taxon>
    </lineage>
</organism>
<dbReference type="AlphaFoldDB" id="W9KU72"/>
<gene>
    <name evidence="1" type="ORF">FOZG_02441</name>
</gene>
<dbReference type="VEuPathDB" id="FungiDB:FOZG_02441"/>
<accession>W9KU72</accession>
<protein>
    <submittedName>
        <fullName evidence="1">Uncharacterized protein</fullName>
    </submittedName>
</protein>
<dbReference type="EMBL" id="JH717897">
    <property type="protein sequence ID" value="EWZ46289.1"/>
    <property type="molecule type" value="Genomic_DNA"/>
</dbReference>
<dbReference type="HOGENOM" id="CLU_107232_0_0_1"/>
<sequence length="163" mass="17559">MRGILKAKLKSDKYLQSKTDWTVFCGEVVVGIKLTSGAISLIKLLYKTATQGLDDVLDESAEGPSSLFDAFGIVFDMIGCLMAIPEQNDMPGAAAISCFRGVYHTFAFFVKGQGSAKKVVLVLDLLTVFANLGLSVAVGVEETKAADSRKDYDKEATETDFIT</sequence>
<reference evidence="1" key="2">
    <citation type="submission" date="2012-06" db="EMBL/GenBank/DDBJ databases">
        <title>Annotation of the Genome Sequence of Fusarium oxysporum Fo47.</title>
        <authorList>
            <consortium name="The Broad Institute Genomics Platform"/>
            <person name="Ma L.-J."/>
            <person name="Corby-Kistler H."/>
            <person name="Broz K."/>
            <person name="Gale L.R."/>
            <person name="Jonkers W."/>
            <person name="O'Donnell K."/>
            <person name="Ploetz R."/>
            <person name="Steinberg C."/>
            <person name="Schwartz D.C."/>
            <person name="VanEtten H."/>
            <person name="Zhou S."/>
            <person name="Young S.K."/>
            <person name="Zeng Q."/>
            <person name="Gargeya S."/>
            <person name="Fitzgerald M."/>
            <person name="Abouelleil A."/>
            <person name="Alvarado L."/>
            <person name="Chapman S.B."/>
            <person name="Gainer-Dewar J."/>
            <person name="Goldberg J."/>
            <person name="Griggs A."/>
            <person name="Gujja S."/>
            <person name="Hansen M."/>
            <person name="Howarth C."/>
            <person name="Imamovic A."/>
            <person name="Ireland A."/>
            <person name="Larimer J."/>
            <person name="McCowan C."/>
            <person name="Murphy C."/>
            <person name="Pearson M."/>
            <person name="Poon T.W."/>
            <person name="Priest M."/>
            <person name="Roberts A."/>
            <person name="Saif S."/>
            <person name="Shea T."/>
            <person name="Sykes S."/>
            <person name="Wortman J."/>
            <person name="Nusbaum C."/>
            <person name="Birren B."/>
        </authorList>
    </citation>
    <scope>NUCLEOTIDE SEQUENCE</scope>
    <source>
        <strain evidence="1">Fo47</strain>
    </source>
</reference>
<evidence type="ECO:0000313" key="1">
    <source>
        <dbReference type="EMBL" id="EWZ46289.1"/>
    </source>
</evidence>